<dbReference type="OMA" id="ASCYLHE"/>
<organism evidence="2">
    <name type="scientific">Streptomyces rimosus</name>
    <dbReference type="NCBI Taxonomy" id="1927"/>
    <lineage>
        <taxon>Bacteria</taxon>
        <taxon>Bacillati</taxon>
        <taxon>Actinomycetota</taxon>
        <taxon>Actinomycetes</taxon>
        <taxon>Kitasatosporales</taxon>
        <taxon>Streptomycetaceae</taxon>
        <taxon>Streptomyces</taxon>
    </lineage>
</organism>
<dbReference type="EMBL" id="MZ502219">
    <property type="protein sequence ID" value="QXV92381.1"/>
    <property type="molecule type" value="Genomic_DNA"/>
</dbReference>
<gene>
    <name evidence="2" type="ORF">M4018_083110</name>
    <name evidence="3" type="ORF">R6500_083110</name>
</gene>
<dbReference type="GeneID" id="66860561"/>
<reference evidence="2" key="1">
    <citation type="submission" date="2021-06" db="EMBL/GenBank/DDBJ databases">
        <authorList>
            <person name="Tome M."/>
            <person name="Jakse J."/>
            <person name="Slemc L."/>
            <person name="Garcia A.R."/>
            <person name="Petkovic H."/>
        </authorList>
    </citation>
    <scope>NUCLEOTIDE SEQUENCE</scope>
    <source>
        <plasmid evidence="3">pPZG101</plasmid>
        <plasmid evidence="2">unnamed</plasmid>
    </source>
</reference>
<evidence type="ECO:0000256" key="1">
    <source>
        <dbReference type="SAM" id="MobiDB-lite"/>
    </source>
</evidence>
<accession>A0A8F7KUG9</accession>
<evidence type="ECO:0000313" key="3">
    <source>
        <dbReference type="EMBL" id="QXV92381.1"/>
    </source>
</evidence>
<keyword evidence="2" id="KW-0614">Plasmid</keyword>
<geneLocation type="plasmid" evidence="3">
    <name>pPZG101</name>
</geneLocation>
<evidence type="ECO:0000313" key="2">
    <source>
        <dbReference type="EMBL" id="QXV92113.1"/>
    </source>
</evidence>
<dbReference type="EMBL" id="MZ502218">
    <property type="protein sequence ID" value="QXV92113.1"/>
    <property type="molecule type" value="Genomic_DNA"/>
</dbReference>
<dbReference type="RefSeq" id="WP_003979040.1">
    <property type="nucleotide sequence ID" value="NZ_CP025552.1"/>
</dbReference>
<geneLocation type="plasmid" evidence="2">
    <name>unnamed</name>
</geneLocation>
<feature type="compositionally biased region" description="Basic and acidic residues" evidence="1">
    <location>
        <begin position="102"/>
        <end position="113"/>
    </location>
</feature>
<proteinExistence type="predicted"/>
<feature type="region of interest" description="Disordered" evidence="1">
    <location>
        <begin position="92"/>
        <end position="113"/>
    </location>
</feature>
<sequence>MTRTALDRVRVSTGIAALALQQIEDELSAGTLDARQLADLLRELHHQAHPRDGVFGFLAQLLTTAAHAAERIESECGGDACGPLHEAAAHLTDTAGMRIHRATRDLDPEGERS</sequence>
<name>A0A8F7KUG9_STRRM</name>
<dbReference type="AlphaFoldDB" id="A0A8F7KUG9"/>
<protein>
    <submittedName>
        <fullName evidence="2">Uncharacterized protein</fullName>
    </submittedName>
</protein>